<protein>
    <recommendedName>
        <fullName evidence="4">o-succinylbenzoate synthase</fullName>
        <shortName evidence="4">OSB synthase</shortName>
        <shortName evidence="4">OSBS</shortName>
        <ecNumber evidence="4">4.2.1.113</ecNumber>
    </recommendedName>
    <alternativeName>
        <fullName evidence="4">4-(2'-carboxyphenyl)-4-oxybutyric acid synthase</fullName>
    </alternativeName>
    <alternativeName>
        <fullName evidence="4">o-succinylbenzoic acid synthase</fullName>
    </alternativeName>
</protein>
<dbReference type="InterPro" id="IPR013342">
    <property type="entry name" value="Mandelate_racemase_C"/>
</dbReference>
<comment type="cofactor">
    <cofactor evidence="4">
        <name>a divalent metal cation</name>
        <dbReference type="ChEBI" id="CHEBI:60240"/>
    </cofactor>
</comment>
<dbReference type="InterPro" id="IPR010196">
    <property type="entry name" value="OSB_synthase_MenC1"/>
</dbReference>
<keyword evidence="2 4" id="KW-0460">Magnesium</keyword>
<feature type="active site" description="Proton donor" evidence="4">
    <location>
        <position position="109"/>
    </location>
</feature>
<feature type="binding site" evidence="4">
    <location>
        <position position="169"/>
    </location>
    <ligand>
        <name>Mg(2+)</name>
        <dbReference type="ChEBI" id="CHEBI:18420"/>
    </ligand>
</feature>
<dbReference type="EC" id="4.2.1.113" evidence="4"/>
<keyword evidence="4" id="KW-0474">Menaquinone biosynthesis</keyword>
<proteinExistence type="inferred from homology"/>
<dbReference type="SUPFAM" id="SSF51604">
    <property type="entry name" value="Enolase C-terminal domain-like"/>
    <property type="match status" value="1"/>
</dbReference>
<evidence type="ECO:0000256" key="3">
    <source>
        <dbReference type="ARBA" id="ARBA00023239"/>
    </source>
</evidence>
<comment type="function">
    <text evidence="4">Converts 2-succinyl-6-hydroxy-2,4-cyclohexadiene-1-carboxylate (SHCHC) to 2-succinylbenzoate (OSB).</text>
</comment>
<sequence length="336" mass="35058">MAAVAPDLPLPSQVHVVALPMARRFRGIDVREAVLVDGPAGWGEFSPFEGYDDAESSRWLAACLEAAYLGPPRPLRERVEVNATVPAVPAADVAAVLARFPGCRTAKVKVAERGQVLADDLDRVAAVRDVLGPGGRVRVDANGGWDAAQALDALRGIARVLGPGLDYAEQPVAGLEDMVRLRTSLAAAGLEVPLAADELLRRAEDPLAVALAGAADVVVVKVAPLGGVRRLLEVAEELRERYAVGLTVSSALDTSVGLSDGVAAAAALPGPVRAAGLGTAALLAADVTADPLLPVGGHVRVGPVVAEPDLLARWAAPPERQRWWRDRLRRCHALLG</sequence>
<name>A0ABV7WJA8_9MICO</name>
<organism evidence="6 7">
    <name type="scientific">Aquipuribacter hungaricus</name>
    <dbReference type="NCBI Taxonomy" id="545624"/>
    <lineage>
        <taxon>Bacteria</taxon>
        <taxon>Bacillati</taxon>
        <taxon>Actinomycetota</taxon>
        <taxon>Actinomycetes</taxon>
        <taxon>Micrococcales</taxon>
        <taxon>Intrasporangiaceae</taxon>
        <taxon>Aquipuribacter</taxon>
    </lineage>
</organism>
<dbReference type="SFLD" id="SFLDG00180">
    <property type="entry name" value="muconate_cycloisomerase"/>
    <property type="match status" value="1"/>
</dbReference>
<dbReference type="SFLD" id="SFLDS00001">
    <property type="entry name" value="Enolase"/>
    <property type="match status" value="1"/>
</dbReference>
<reference evidence="7" key="1">
    <citation type="journal article" date="2019" name="Int. J. Syst. Evol. Microbiol.">
        <title>The Global Catalogue of Microorganisms (GCM) 10K type strain sequencing project: providing services to taxonomists for standard genome sequencing and annotation.</title>
        <authorList>
            <consortium name="The Broad Institute Genomics Platform"/>
            <consortium name="The Broad Institute Genome Sequencing Center for Infectious Disease"/>
            <person name="Wu L."/>
            <person name="Ma J."/>
        </authorList>
    </citation>
    <scope>NUCLEOTIDE SEQUENCE [LARGE SCALE GENOMIC DNA]</scope>
    <source>
        <strain evidence="7">NCAIM B.02333</strain>
    </source>
</reference>
<evidence type="ECO:0000256" key="4">
    <source>
        <dbReference type="HAMAP-Rule" id="MF_00470"/>
    </source>
</evidence>
<dbReference type="PANTHER" id="PTHR48073:SF2">
    <property type="entry name" value="O-SUCCINYLBENZOATE SYNTHASE"/>
    <property type="match status" value="1"/>
</dbReference>
<evidence type="ECO:0000259" key="5">
    <source>
        <dbReference type="SMART" id="SM00922"/>
    </source>
</evidence>
<comment type="similarity">
    <text evidence="4">Belongs to the mandelate racemase/muconate lactonizing enzyme family. MenC type 1 subfamily.</text>
</comment>
<dbReference type="InterPro" id="IPR029065">
    <property type="entry name" value="Enolase_C-like"/>
</dbReference>
<accession>A0ABV7WJA8</accession>
<keyword evidence="1 4" id="KW-0479">Metal-binding</keyword>
<dbReference type="Proteomes" id="UP001595685">
    <property type="component" value="Unassembled WGS sequence"/>
</dbReference>
<dbReference type="EMBL" id="JBHRWW010000014">
    <property type="protein sequence ID" value="MFC3689928.1"/>
    <property type="molecule type" value="Genomic_DNA"/>
</dbReference>
<keyword evidence="7" id="KW-1185">Reference proteome</keyword>
<evidence type="ECO:0000256" key="1">
    <source>
        <dbReference type="ARBA" id="ARBA00022723"/>
    </source>
</evidence>
<dbReference type="GO" id="GO:0043748">
    <property type="term" value="F:O-succinylbenzoate synthase activity"/>
    <property type="evidence" value="ECO:0007669"/>
    <property type="project" value="UniProtKB-EC"/>
</dbReference>
<dbReference type="SFLD" id="SFLDF00009">
    <property type="entry name" value="o-succinylbenzoate_synthase"/>
    <property type="match status" value="1"/>
</dbReference>
<keyword evidence="3 4" id="KW-0456">Lyase</keyword>
<dbReference type="Pfam" id="PF18374">
    <property type="entry name" value="Enolase_like_N"/>
    <property type="match status" value="1"/>
</dbReference>
<feature type="binding site" evidence="4">
    <location>
        <position position="140"/>
    </location>
    <ligand>
        <name>Mg(2+)</name>
        <dbReference type="ChEBI" id="CHEBI:18420"/>
    </ligand>
</feature>
<evidence type="ECO:0000313" key="7">
    <source>
        <dbReference type="Proteomes" id="UP001595685"/>
    </source>
</evidence>
<dbReference type="NCBIfam" id="NF002782">
    <property type="entry name" value="PRK02901.1"/>
    <property type="match status" value="1"/>
</dbReference>
<feature type="active site" description="Proton acceptor" evidence="4">
    <location>
        <position position="221"/>
    </location>
</feature>
<dbReference type="RefSeq" id="WP_376984266.1">
    <property type="nucleotide sequence ID" value="NZ_JBHRWW010000014.1"/>
</dbReference>
<dbReference type="Pfam" id="PF13378">
    <property type="entry name" value="MR_MLE_C"/>
    <property type="match status" value="1"/>
</dbReference>
<dbReference type="InterPro" id="IPR036849">
    <property type="entry name" value="Enolase-like_C_sf"/>
</dbReference>
<comment type="pathway">
    <text evidence="4">Quinol/quinone metabolism; 1,4-dihydroxy-2-naphthoate biosynthesis; 1,4-dihydroxy-2-naphthoate from chorismate: step 4/7.</text>
</comment>
<dbReference type="Gene3D" id="3.20.20.120">
    <property type="entry name" value="Enolase-like C-terminal domain"/>
    <property type="match status" value="1"/>
</dbReference>
<comment type="pathway">
    <text evidence="4">Quinol/quinone metabolism; menaquinone biosynthesis.</text>
</comment>
<evidence type="ECO:0000256" key="2">
    <source>
        <dbReference type="ARBA" id="ARBA00022842"/>
    </source>
</evidence>
<comment type="catalytic activity">
    <reaction evidence="4">
        <text>(1R,6R)-6-hydroxy-2-succinyl-cyclohexa-2,4-diene-1-carboxylate = 2-succinylbenzoate + H2O</text>
        <dbReference type="Rhea" id="RHEA:10196"/>
        <dbReference type="ChEBI" id="CHEBI:15377"/>
        <dbReference type="ChEBI" id="CHEBI:18325"/>
        <dbReference type="ChEBI" id="CHEBI:58689"/>
        <dbReference type="EC" id="4.2.1.113"/>
    </reaction>
</comment>
<feature type="domain" description="Mandelate racemase/muconate lactonizing enzyme C-terminal" evidence="5">
    <location>
        <begin position="89"/>
        <end position="188"/>
    </location>
</feature>
<evidence type="ECO:0000313" key="6">
    <source>
        <dbReference type="EMBL" id="MFC3689928.1"/>
    </source>
</evidence>
<dbReference type="PANTHER" id="PTHR48073">
    <property type="entry name" value="O-SUCCINYLBENZOATE SYNTHASE-RELATED"/>
    <property type="match status" value="1"/>
</dbReference>
<feature type="binding site" evidence="4">
    <location>
        <position position="197"/>
    </location>
    <ligand>
        <name>Mg(2+)</name>
        <dbReference type="ChEBI" id="CHEBI:18420"/>
    </ligand>
</feature>
<gene>
    <name evidence="4" type="primary">menC</name>
    <name evidence="6" type="ORF">ACFOLH_16380</name>
</gene>
<dbReference type="SMART" id="SM00922">
    <property type="entry name" value="MR_MLE"/>
    <property type="match status" value="1"/>
</dbReference>
<comment type="caution">
    <text evidence="6">The sequence shown here is derived from an EMBL/GenBank/DDBJ whole genome shotgun (WGS) entry which is preliminary data.</text>
</comment>
<dbReference type="HAMAP" id="MF_00470">
    <property type="entry name" value="MenC_1"/>
    <property type="match status" value="1"/>
</dbReference>